<gene>
    <name evidence="3" type="ORF">GCU69_12325</name>
</gene>
<evidence type="ECO:0000256" key="2">
    <source>
        <dbReference type="SAM" id="Phobius"/>
    </source>
</evidence>
<comment type="caution">
    <text evidence="3">The sequence shown here is derived from an EMBL/GenBank/DDBJ whole genome shotgun (WGS) entry which is preliminary data.</text>
</comment>
<dbReference type="RefSeq" id="WP_098752063.1">
    <property type="nucleotide sequence ID" value="NZ_WHPN01000262.1"/>
</dbReference>
<feature type="compositionally biased region" description="Pro residues" evidence="1">
    <location>
        <begin position="78"/>
        <end position="88"/>
    </location>
</feature>
<evidence type="ECO:0000256" key="1">
    <source>
        <dbReference type="SAM" id="MobiDB-lite"/>
    </source>
</evidence>
<feature type="transmembrane region" description="Helical" evidence="2">
    <location>
        <begin position="6"/>
        <end position="30"/>
    </location>
</feature>
<organism evidence="3 4">
    <name type="scientific">Streptomyces lycii</name>
    <dbReference type="NCBI Taxonomy" id="2654337"/>
    <lineage>
        <taxon>Bacteria</taxon>
        <taxon>Bacillati</taxon>
        <taxon>Actinomycetota</taxon>
        <taxon>Actinomycetes</taxon>
        <taxon>Kitasatosporales</taxon>
        <taxon>Streptomycetaceae</taxon>
        <taxon>Streptomyces</taxon>
    </lineage>
</organism>
<name>A0ABQ7FJN0_9ACTN</name>
<keyword evidence="2" id="KW-0812">Transmembrane</keyword>
<reference evidence="3 4" key="1">
    <citation type="submission" date="2019-10" db="EMBL/GenBank/DDBJ databases">
        <title>Streptomyces tenebrisbrunneis sp.nov., an endogenous actinomycete isolated from of Lycium ruthenicum.</title>
        <authorList>
            <person name="Ma L."/>
        </authorList>
    </citation>
    <scope>NUCLEOTIDE SEQUENCE [LARGE SCALE GENOMIC DNA]</scope>
    <source>
        <strain evidence="3 4">TRM 66187</strain>
    </source>
</reference>
<dbReference type="EMBL" id="WHPN01000262">
    <property type="protein sequence ID" value="KAF4408827.1"/>
    <property type="molecule type" value="Genomic_DNA"/>
</dbReference>
<evidence type="ECO:0000313" key="4">
    <source>
        <dbReference type="Proteomes" id="UP000621266"/>
    </source>
</evidence>
<keyword evidence="2" id="KW-1133">Transmembrane helix</keyword>
<dbReference type="Proteomes" id="UP000621266">
    <property type="component" value="Unassembled WGS sequence"/>
</dbReference>
<feature type="compositionally biased region" description="Basic residues" evidence="1">
    <location>
        <begin position="65"/>
        <end position="77"/>
    </location>
</feature>
<keyword evidence="4" id="KW-1185">Reference proteome</keyword>
<sequence>METALSTFLDIVALVSLLALFLLPALVGAVRDHRVDRQLRDAEQGRDRRTGVLVTYDLAYGPHRDRVRRAGTRRTRRPTPPARGPRAA</sequence>
<evidence type="ECO:0000313" key="3">
    <source>
        <dbReference type="EMBL" id="KAF4408827.1"/>
    </source>
</evidence>
<protein>
    <submittedName>
        <fullName evidence="3">Uncharacterized protein</fullName>
    </submittedName>
</protein>
<proteinExistence type="predicted"/>
<keyword evidence="2" id="KW-0472">Membrane</keyword>
<accession>A0ABQ7FJN0</accession>
<feature type="region of interest" description="Disordered" evidence="1">
    <location>
        <begin position="63"/>
        <end position="88"/>
    </location>
</feature>